<evidence type="ECO:0000313" key="3">
    <source>
        <dbReference type="Proteomes" id="UP000223913"/>
    </source>
</evidence>
<protein>
    <submittedName>
        <fullName evidence="2">Uncharacterized protein</fullName>
    </submittedName>
</protein>
<comment type="caution">
    <text evidence="2">The sequence shown here is derived from an EMBL/GenBank/DDBJ whole genome shotgun (WGS) entry which is preliminary data.</text>
</comment>
<reference evidence="2 3" key="1">
    <citation type="submission" date="2017-10" db="EMBL/GenBank/DDBJ databases">
        <title>The draft genome sequence of Lewinella nigricans NBRC 102662.</title>
        <authorList>
            <person name="Wang K."/>
        </authorList>
    </citation>
    <scope>NUCLEOTIDE SEQUENCE [LARGE SCALE GENOMIC DNA]</scope>
    <source>
        <strain evidence="2 3">NBRC 102662</strain>
    </source>
</reference>
<dbReference type="RefSeq" id="WP_099148026.1">
    <property type="nucleotide sequence ID" value="NZ_PDUD01000001.1"/>
</dbReference>
<proteinExistence type="predicted"/>
<evidence type="ECO:0000256" key="1">
    <source>
        <dbReference type="SAM" id="SignalP"/>
    </source>
</evidence>
<organism evidence="2 3">
    <name type="scientific">Flavilitoribacter nigricans (strain ATCC 23147 / DSM 23189 / NBRC 102662 / NCIMB 1420 / SS-2)</name>
    <name type="common">Lewinella nigricans</name>
    <dbReference type="NCBI Taxonomy" id="1122177"/>
    <lineage>
        <taxon>Bacteria</taxon>
        <taxon>Pseudomonadati</taxon>
        <taxon>Bacteroidota</taxon>
        <taxon>Saprospiria</taxon>
        <taxon>Saprospirales</taxon>
        <taxon>Lewinellaceae</taxon>
        <taxon>Flavilitoribacter</taxon>
    </lineage>
</organism>
<dbReference type="EMBL" id="PDUD01000001">
    <property type="protein sequence ID" value="PHN08434.1"/>
    <property type="molecule type" value="Genomic_DNA"/>
</dbReference>
<dbReference type="AlphaFoldDB" id="A0A2D0NIV7"/>
<evidence type="ECO:0000313" key="2">
    <source>
        <dbReference type="EMBL" id="PHN08434.1"/>
    </source>
</evidence>
<accession>A0A2D0NIV7</accession>
<name>A0A2D0NIV7_FLAN2</name>
<feature type="chain" id="PRO_5012338733" evidence="1">
    <location>
        <begin position="24"/>
        <end position="223"/>
    </location>
</feature>
<dbReference type="OrthoDB" id="1491273at2"/>
<feature type="signal peptide" evidence="1">
    <location>
        <begin position="1"/>
        <end position="23"/>
    </location>
</feature>
<keyword evidence="1" id="KW-0732">Signal</keyword>
<keyword evidence="3" id="KW-1185">Reference proteome</keyword>
<sequence length="223" mass="25858">MLKLLSTYILTIFMLGTAFGQIADEQIDNSQYPANNRPDTKREAIFNTYFEEANVSNMHFYTPTEETGTDYFFEGTELPRGLYGIFAEGWREEMPADFKAYAVYSIRGDGKPFYVLRFSGEDVDPTIGLFEMAANKLHHKATLATYWCGESYCLQKDSWIQDFDGDARLDILTKVKMTDDRRKKQVIEEYYNILQQADTGNFKPNSKMDVNVNDYFMEEVVEK</sequence>
<gene>
    <name evidence="2" type="ORF">CRP01_00540</name>
</gene>
<dbReference type="Proteomes" id="UP000223913">
    <property type="component" value="Unassembled WGS sequence"/>
</dbReference>